<evidence type="ECO:0000256" key="1">
    <source>
        <dbReference type="SAM" id="Phobius"/>
    </source>
</evidence>
<gene>
    <name evidence="2" type="ORF">ODALV1_LOCUS26598</name>
</gene>
<keyword evidence="3" id="KW-1185">Reference proteome</keyword>
<feature type="transmembrane region" description="Helical" evidence="1">
    <location>
        <begin position="354"/>
        <end position="375"/>
    </location>
</feature>
<keyword evidence="1" id="KW-0812">Transmembrane</keyword>
<keyword evidence="1" id="KW-0472">Membrane</keyword>
<accession>A0ABP1RVA6</accession>
<keyword evidence="1" id="KW-1133">Transmembrane helix</keyword>
<feature type="transmembrane region" description="Helical" evidence="1">
    <location>
        <begin position="610"/>
        <end position="637"/>
    </location>
</feature>
<evidence type="ECO:0000313" key="2">
    <source>
        <dbReference type="EMBL" id="CAL8136760.1"/>
    </source>
</evidence>
<feature type="transmembrane region" description="Helical" evidence="1">
    <location>
        <begin position="396"/>
        <end position="415"/>
    </location>
</feature>
<protein>
    <submittedName>
        <fullName evidence="2">Uncharacterized protein</fullName>
    </submittedName>
</protein>
<evidence type="ECO:0000313" key="3">
    <source>
        <dbReference type="Proteomes" id="UP001642540"/>
    </source>
</evidence>
<proteinExistence type="predicted"/>
<dbReference type="Proteomes" id="UP001642540">
    <property type="component" value="Unassembled WGS sequence"/>
</dbReference>
<comment type="caution">
    <text evidence="2">The sequence shown here is derived from an EMBL/GenBank/DDBJ whole genome shotgun (WGS) entry which is preliminary data.</text>
</comment>
<name>A0ABP1RVA6_9HEXA</name>
<reference evidence="2 3" key="1">
    <citation type="submission" date="2024-08" db="EMBL/GenBank/DDBJ databases">
        <authorList>
            <person name="Cucini C."/>
            <person name="Frati F."/>
        </authorList>
    </citation>
    <scope>NUCLEOTIDE SEQUENCE [LARGE SCALE GENOMIC DNA]</scope>
</reference>
<sequence>MQNLVVGIKSSEIRMLNVKTLNLYGNSDCFINIVYDKENNGVQHLENYLTKEILFSKQFETSILTQTIHELNSFNFLPFNSTNFFDEEYESTEENINLQRGYLRFQQKYVEFCLVFSLLTNSFNETTTSIQKSGYGTSPNVLFLIATTLNEENEVVSGFVQNFFEVEGLPFHAHIVFHSYLTKEYGMFCYFCPEKLTRVIITKDFNNIFHQITLATKRVNSKGYGNTFLIEDAMSLTSTSEPCLKFYDSGRVRSSIFGTHVNCSNPELWELGWIHRVFNLTATLNINSKTDVHHKWFLRVRIAEAVLQSIPNVYLQSRGSIISAYESTFTAMACHHLGNSRHTFEFTITSALDIWTWSCLLASGLAYGLLFQNFWNGIDLLWIFFGVSLTRKHKRICVFGMLITLTVLSCIYQSLISADSMQLVEFPTLHQLFRKEGYRFWVTKTQSVLSFFRFRVSNVTSVGIKRFLGVEPSSPKIYFEGKGADNIATYSRHADMVPQVFAAAARLKALVTTVFLESVLSAIGKRVVFIGRDLVCKVYYPTADFPVPYRFTVRVWSYLSEKYGSGLTVFLESGCNQRIIRLKQATAFLKMGKMRLTSANSFTEPKPIGLISAVGTSCWVHCGLGGVLLLGWCFYMLKRRCSGLFKKLLGRIYYMWNKSTTPVMPLGDKT</sequence>
<dbReference type="EMBL" id="CAXLJM020000112">
    <property type="protein sequence ID" value="CAL8136760.1"/>
    <property type="molecule type" value="Genomic_DNA"/>
</dbReference>
<organism evidence="2 3">
    <name type="scientific">Orchesella dallaii</name>
    <dbReference type="NCBI Taxonomy" id="48710"/>
    <lineage>
        <taxon>Eukaryota</taxon>
        <taxon>Metazoa</taxon>
        <taxon>Ecdysozoa</taxon>
        <taxon>Arthropoda</taxon>
        <taxon>Hexapoda</taxon>
        <taxon>Collembola</taxon>
        <taxon>Entomobryomorpha</taxon>
        <taxon>Entomobryoidea</taxon>
        <taxon>Orchesellidae</taxon>
        <taxon>Orchesellinae</taxon>
        <taxon>Orchesella</taxon>
    </lineage>
</organism>